<accession>A0ABS4Q0V0</accession>
<proteinExistence type="predicted"/>
<reference evidence="3 4" key="1">
    <citation type="submission" date="2021-03" db="EMBL/GenBank/DDBJ databases">
        <title>Sequencing the genomes of 1000 actinobacteria strains.</title>
        <authorList>
            <person name="Klenk H.-P."/>
        </authorList>
    </citation>
    <scope>NUCLEOTIDE SEQUENCE [LARGE SCALE GENOMIC DNA]</scope>
    <source>
        <strain evidence="3 4">DSM 45510</strain>
    </source>
</reference>
<evidence type="ECO:0000256" key="2">
    <source>
        <dbReference type="SAM" id="SignalP"/>
    </source>
</evidence>
<dbReference type="EMBL" id="JAGGMS010000001">
    <property type="protein sequence ID" value="MBP2185302.1"/>
    <property type="molecule type" value="Genomic_DNA"/>
</dbReference>
<name>A0ABS4Q0V0_9PSEU</name>
<evidence type="ECO:0008006" key="5">
    <source>
        <dbReference type="Google" id="ProtNLM"/>
    </source>
</evidence>
<comment type="caution">
    <text evidence="3">The sequence shown here is derived from an EMBL/GenBank/DDBJ whole genome shotgun (WGS) entry which is preliminary data.</text>
</comment>
<feature type="region of interest" description="Disordered" evidence="1">
    <location>
        <begin position="84"/>
        <end position="107"/>
    </location>
</feature>
<organism evidence="3 4">
    <name type="scientific">Amycolatopsis magusensis</name>
    <dbReference type="NCBI Taxonomy" id="882444"/>
    <lineage>
        <taxon>Bacteria</taxon>
        <taxon>Bacillati</taxon>
        <taxon>Actinomycetota</taxon>
        <taxon>Actinomycetes</taxon>
        <taxon>Pseudonocardiales</taxon>
        <taxon>Pseudonocardiaceae</taxon>
        <taxon>Amycolatopsis</taxon>
    </lineage>
</organism>
<sequence length="107" mass="10571">MLKKIGVATVLTAAGLLAMGGAASADDHDDQVGLLNLNNLDALHNVNAAVGVCDNNINVLGVQVPVHDVLNGVGVPILSPGANEASGEDPYNCASGGILSGGSVQDD</sequence>
<protein>
    <recommendedName>
        <fullName evidence="5">Small secreted domain</fullName>
    </recommendedName>
</protein>
<evidence type="ECO:0000313" key="3">
    <source>
        <dbReference type="EMBL" id="MBP2185302.1"/>
    </source>
</evidence>
<keyword evidence="4" id="KW-1185">Reference proteome</keyword>
<evidence type="ECO:0000313" key="4">
    <source>
        <dbReference type="Proteomes" id="UP000741013"/>
    </source>
</evidence>
<evidence type="ECO:0000256" key="1">
    <source>
        <dbReference type="SAM" id="MobiDB-lite"/>
    </source>
</evidence>
<dbReference type="RefSeq" id="WP_209668207.1">
    <property type="nucleotide sequence ID" value="NZ_JAGGMS010000001.1"/>
</dbReference>
<keyword evidence="2" id="KW-0732">Signal</keyword>
<feature type="signal peptide" evidence="2">
    <location>
        <begin position="1"/>
        <end position="25"/>
    </location>
</feature>
<gene>
    <name evidence="3" type="ORF">JOM49_006828</name>
</gene>
<feature type="chain" id="PRO_5045088843" description="Small secreted domain" evidence="2">
    <location>
        <begin position="26"/>
        <end position="107"/>
    </location>
</feature>
<dbReference type="Proteomes" id="UP000741013">
    <property type="component" value="Unassembled WGS sequence"/>
</dbReference>